<feature type="transmembrane region" description="Helical" evidence="1">
    <location>
        <begin position="15"/>
        <end position="34"/>
    </location>
</feature>
<keyword evidence="1" id="KW-1133">Transmembrane helix</keyword>
<sequence>MVRDLRRKDMGKLKADGFFLMLMIITVLLVYLALSKFSPNV</sequence>
<dbReference type="Proteomes" id="UP001597461">
    <property type="component" value="Unassembled WGS sequence"/>
</dbReference>
<comment type="caution">
    <text evidence="2">The sequence shown here is derived from an EMBL/GenBank/DDBJ whole genome shotgun (WGS) entry which is preliminary data.</text>
</comment>
<keyword evidence="1" id="KW-0812">Transmembrane</keyword>
<dbReference type="EMBL" id="JBHULL010000008">
    <property type="protein sequence ID" value="MFD2582914.1"/>
    <property type="molecule type" value="Genomic_DNA"/>
</dbReference>
<accession>A0ABW5MII8</accession>
<organism evidence="2 3">
    <name type="scientific">Pedobacter vanadiisoli</name>
    <dbReference type="NCBI Taxonomy" id="1761975"/>
    <lineage>
        <taxon>Bacteria</taxon>
        <taxon>Pseudomonadati</taxon>
        <taxon>Bacteroidota</taxon>
        <taxon>Sphingobacteriia</taxon>
        <taxon>Sphingobacteriales</taxon>
        <taxon>Sphingobacteriaceae</taxon>
        <taxon>Pedobacter</taxon>
    </lineage>
</organism>
<gene>
    <name evidence="2" type="ORF">ACFSR6_10470</name>
</gene>
<proteinExistence type="predicted"/>
<reference evidence="3" key="1">
    <citation type="journal article" date="2019" name="Int. J. Syst. Evol. Microbiol.">
        <title>The Global Catalogue of Microorganisms (GCM) 10K type strain sequencing project: providing services to taxonomists for standard genome sequencing and annotation.</title>
        <authorList>
            <consortium name="The Broad Institute Genomics Platform"/>
            <consortium name="The Broad Institute Genome Sequencing Center for Infectious Disease"/>
            <person name="Wu L."/>
            <person name="Ma J."/>
        </authorList>
    </citation>
    <scope>NUCLEOTIDE SEQUENCE [LARGE SCALE GENOMIC DNA]</scope>
    <source>
        <strain evidence="3">KCTC 42866</strain>
    </source>
</reference>
<evidence type="ECO:0000256" key="1">
    <source>
        <dbReference type="SAM" id="Phobius"/>
    </source>
</evidence>
<dbReference type="RefSeq" id="WP_379078430.1">
    <property type="nucleotide sequence ID" value="NZ_JBHULL010000008.1"/>
</dbReference>
<evidence type="ECO:0000313" key="2">
    <source>
        <dbReference type="EMBL" id="MFD2582914.1"/>
    </source>
</evidence>
<keyword evidence="1" id="KW-0472">Membrane</keyword>
<keyword evidence="3" id="KW-1185">Reference proteome</keyword>
<evidence type="ECO:0000313" key="3">
    <source>
        <dbReference type="Proteomes" id="UP001597461"/>
    </source>
</evidence>
<protein>
    <submittedName>
        <fullName evidence="2">Uncharacterized protein</fullName>
    </submittedName>
</protein>
<name>A0ABW5MII8_9SPHI</name>